<accession>A0A4D6LFT0</accession>
<dbReference type="Proteomes" id="UP000501690">
    <property type="component" value="Linkage Group LG3"/>
</dbReference>
<keyword evidence="2" id="KW-1185">Reference proteome</keyword>
<protein>
    <submittedName>
        <fullName evidence="1">Uncharacterized protein</fullName>
    </submittedName>
</protein>
<dbReference type="AlphaFoldDB" id="A0A4D6LFT0"/>
<organism evidence="1 2">
    <name type="scientific">Vigna unguiculata</name>
    <name type="common">Cowpea</name>
    <dbReference type="NCBI Taxonomy" id="3917"/>
    <lineage>
        <taxon>Eukaryota</taxon>
        <taxon>Viridiplantae</taxon>
        <taxon>Streptophyta</taxon>
        <taxon>Embryophyta</taxon>
        <taxon>Tracheophyta</taxon>
        <taxon>Spermatophyta</taxon>
        <taxon>Magnoliopsida</taxon>
        <taxon>eudicotyledons</taxon>
        <taxon>Gunneridae</taxon>
        <taxon>Pentapetalae</taxon>
        <taxon>rosids</taxon>
        <taxon>fabids</taxon>
        <taxon>Fabales</taxon>
        <taxon>Fabaceae</taxon>
        <taxon>Papilionoideae</taxon>
        <taxon>50 kb inversion clade</taxon>
        <taxon>NPAAA clade</taxon>
        <taxon>indigoferoid/millettioid clade</taxon>
        <taxon>Phaseoleae</taxon>
        <taxon>Vigna</taxon>
    </lineage>
</organism>
<name>A0A4D6LFT0_VIGUN</name>
<sequence length="169" mass="18850">MNLPAHGTTSPDPSVVSVLKQQTKQNRNNNISPDSAHTPPGKIVPDRLAIPAHRQAPAPFQCHYFLVTAWRSTPCRQAPCNAGVPLVIPIAKRHQQTTRRHTSNSLLLARRRRAVYQNPETLQVAEPVICQAVQNSTYTPQPISYDVSHRIHCLVSFGIISSIRTYHEP</sequence>
<dbReference type="EMBL" id="CP039347">
    <property type="protein sequence ID" value="QCD87054.1"/>
    <property type="molecule type" value="Genomic_DNA"/>
</dbReference>
<proteinExistence type="predicted"/>
<evidence type="ECO:0000313" key="2">
    <source>
        <dbReference type="Proteomes" id="UP000501690"/>
    </source>
</evidence>
<gene>
    <name evidence="1" type="ORF">DEO72_LG3g1585</name>
</gene>
<evidence type="ECO:0000313" key="1">
    <source>
        <dbReference type="EMBL" id="QCD87054.1"/>
    </source>
</evidence>
<reference evidence="1 2" key="1">
    <citation type="submission" date="2019-04" db="EMBL/GenBank/DDBJ databases">
        <title>An improved genome assembly and genetic linkage map for asparagus bean, Vigna unguiculata ssp. sesquipedialis.</title>
        <authorList>
            <person name="Xia Q."/>
            <person name="Zhang R."/>
            <person name="Dong Y."/>
        </authorList>
    </citation>
    <scope>NUCLEOTIDE SEQUENCE [LARGE SCALE GENOMIC DNA]</scope>
    <source>
        <tissue evidence="1">Leaf</tissue>
    </source>
</reference>